<feature type="chain" id="PRO_5045730506" evidence="6">
    <location>
        <begin position="19"/>
        <end position="292"/>
    </location>
</feature>
<evidence type="ECO:0000313" key="7">
    <source>
        <dbReference type="EMBL" id="MFC3195925.1"/>
    </source>
</evidence>
<evidence type="ECO:0000256" key="5">
    <source>
        <dbReference type="ARBA" id="ARBA00023237"/>
    </source>
</evidence>
<keyword evidence="8" id="KW-1185">Reference proteome</keyword>
<organism evidence="7 8">
    <name type="scientific">Marinicella sediminis</name>
    <dbReference type="NCBI Taxonomy" id="1792834"/>
    <lineage>
        <taxon>Bacteria</taxon>
        <taxon>Pseudomonadati</taxon>
        <taxon>Pseudomonadota</taxon>
        <taxon>Gammaproteobacteria</taxon>
        <taxon>Lysobacterales</taxon>
        <taxon>Marinicellaceae</taxon>
        <taxon>Marinicella</taxon>
    </lineage>
</organism>
<dbReference type="InterPro" id="IPR010583">
    <property type="entry name" value="MipA"/>
</dbReference>
<sequence length="292" mass="32721">MRVWLISLLLMPLFQVGAGEADVTRQLSRSWDFGIGIGYGEQSNPFIAADDVPGLVTLDLAIYGDRFFFDNGELGYTLMDRPDFGVNLLATYSSERIYYSYFNELGLFRNSGLGFRPGSDEVVVVPAEQLPAAGVSTGPPGQFGILELPDRSFALNLGVELLWNWSWGQLQWQVLQDVSGAHQGLETDLTFSKSWHSGRWAFKPSVGISWQSAKLVDYYYGVNNRDQLFELVYAGEATTHVTVGMLVSYRINNRLSYVTRFSHTQLGSAVRNSPLIDADHTQAYFSGLFYRF</sequence>
<evidence type="ECO:0000313" key="8">
    <source>
        <dbReference type="Proteomes" id="UP001595533"/>
    </source>
</evidence>
<evidence type="ECO:0000256" key="4">
    <source>
        <dbReference type="ARBA" id="ARBA00023136"/>
    </source>
</evidence>
<dbReference type="EMBL" id="JBHRTS010000011">
    <property type="protein sequence ID" value="MFC3195925.1"/>
    <property type="molecule type" value="Genomic_DNA"/>
</dbReference>
<comment type="similarity">
    <text evidence="2">Belongs to the MipA/OmpV family.</text>
</comment>
<dbReference type="Pfam" id="PF06629">
    <property type="entry name" value="MipA"/>
    <property type="match status" value="1"/>
</dbReference>
<evidence type="ECO:0000256" key="2">
    <source>
        <dbReference type="ARBA" id="ARBA00005722"/>
    </source>
</evidence>
<reference evidence="8" key="1">
    <citation type="journal article" date="2019" name="Int. J. Syst. Evol. Microbiol.">
        <title>The Global Catalogue of Microorganisms (GCM) 10K type strain sequencing project: providing services to taxonomists for standard genome sequencing and annotation.</title>
        <authorList>
            <consortium name="The Broad Institute Genomics Platform"/>
            <consortium name="The Broad Institute Genome Sequencing Center for Infectious Disease"/>
            <person name="Wu L."/>
            <person name="Ma J."/>
        </authorList>
    </citation>
    <scope>NUCLEOTIDE SEQUENCE [LARGE SCALE GENOMIC DNA]</scope>
    <source>
        <strain evidence="8">KCTC 42953</strain>
    </source>
</reference>
<keyword evidence="4" id="KW-0472">Membrane</keyword>
<evidence type="ECO:0000256" key="6">
    <source>
        <dbReference type="SAM" id="SignalP"/>
    </source>
</evidence>
<evidence type="ECO:0000256" key="3">
    <source>
        <dbReference type="ARBA" id="ARBA00022729"/>
    </source>
</evidence>
<evidence type="ECO:0000256" key="1">
    <source>
        <dbReference type="ARBA" id="ARBA00004442"/>
    </source>
</evidence>
<feature type="signal peptide" evidence="6">
    <location>
        <begin position="1"/>
        <end position="18"/>
    </location>
</feature>
<dbReference type="PANTHER" id="PTHR38776:SF1">
    <property type="entry name" value="MLTA-INTERACTING PROTEIN-RELATED"/>
    <property type="match status" value="1"/>
</dbReference>
<comment type="subcellular location">
    <subcellularLocation>
        <location evidence="1">Cell outer membrane</location>
    </subcellularLocation>
</comment>
<protein>
    <submittedName>
        <fullName evidence="7">MipA/OmpV family protein</fullName>
    </submittedName>
</protein>
<dbReference type="RefSeq" id="WP_077412729.1">
    <property type="nucleotide sequence ID" value="NZ_JBHRTS010000011.1"/>
</dbReference>
<accession>A0ABV7JGA4</accession>
<dbReference type="Proteomes" id="UP001595533">
    <property type="component" value="Unassembled WGS sequence"/>
</dbReference>
<dbReference type="PANTHER" id="PTHR38776">
    <property type="entry name" value="MLTA-INTERACTING PROTEIN-RELATED"/>
    <property type="match status" value="1"/>
</dbReference>
<keyword evidence="3 6" id="KW-0732">Signal</keyword>
<proteinExistence type="inferred from homology"/>
<name>A0ABV7JGA4_9GAMM</name>
<gene>
    <name evidence="7" type="ORF">ACFODZ_16845</name>
</gene>
<keyword evidence="5" id="KW-0998">Cell outer membrane</keyword>
<comment type="caution">
    <text evidence="7">The sequence shown here is derived from an EMBL/GenBank/DDBJ whole genome shotgun (WGS) entry which is preliminary data.</text>
</comment>